<accession>A0ABX7GPH2</accession>
<sequence>MPSIHGQATSLLSHRGVMMRKVKELTITAVVSWALSPVLMASPPNVSDEQIIGGMQIAQLVPNTPTYDMWAQWIRRQIAHDAANYHDFRNGQFVPKTIHQDLDLITIRTDYHVTDAVNALPWHEHASSDETPVSLPVDGEPGEHITIISQTSETYLSWTYVWKKDTSSDRDGWQLTANAFHDCQHMTSRSADFRCHKPAASAM</sequence>
<evidence type="ECO:0000313" key="2">
    <source>
        <dbReference type="Proteomes" id="UP000663181"/>
    </source>
</evidence>
<keyword evidence="2" id="KW-1185">Reference proteome</keyword>
<organism evidence="1 2">
    <name type="scientific">Dyella caseinilytica</name>
    <dbReference type="NCBI Taxonomy" id="1849581"/>
    <lineage>
        <taxon>Bacteria</taxon>
        <taxon>Pseudomonadati</taxon>
        <taxon>Pseudomonadota</taxon>
        <taxon>Gammaproteobacteria</taxon>
        <taxon>Lysobacterales</taxon>
        <taxon>Rhodanobacteraceae</taxon>
        <taxon>Dyella</taxon>
    </lineage>
</organism>
<evidence type="ECO:0000313" key="1">
    <source>
        <dbReference type="EMBL" id="QRN52324.1"/>
    </source>
</evidence>
<gene>
    <name evidence="1" type="ORF">ISN74_12605</name>
</gene>
<dbReference type="EMBL" id="CP064030">
    <property type="protein sequence ID" value="QRN52324.1"/>
    <property type="molecule type" value="Genomic_DNA"/>
</dbReference>
<dbReference type="RefSeq" id="WP_188801123.1">
    <property type="nucleotide sequence ID" value="NZ_BMIZ01000003.1"/>
</dbReference>
<reference evidence="1 2" key="1">
    <citation type="submission" date="2020-10" db="EMBL/GenBank/DDBJ databases">
        <title>Phylogeny of dyella-like bacteria.</title>
        <authorList>
            <person name="Fu J."/>
        </authorList>
    </citation>
    <scope>NUCLEOTIDE SEQUENCE [LARGE SCALE GENOMIC DNA]</scope>
    <source>
        <strain evidence="1 2">DHOB09</strain>
    </source>
</reference>
<dbReference type="Proteomes" id="UP000663181">
    <property type="component" value="Chromosome"/>
</dbReference>
<name>A0ABX7GPH2_9GAMM</name>
<evidence type="ECO:0008006" key="3">
    <source>
        <dbReference type="Google" id="ProtNLM"/>
    </source>
</evidence>
<proteinExistence type="predicted"/>
<protein>
    <recommendedName>
        <fullName evidence="3">DUF4440 domain-containing protein</fullName>
    </recommendedName>
</protein>